<evidence type="ECO:0000313" key="3">
    <source>
        <dbReference type="Proteomes" id="UP000535491"/>
    </source>
</evidence>
<proteinExistence type="predicted"/>
<name>A0A7W1WRL4_9BACL</name>
<evidence type="ECO:0000256" key="1">
    <source>
        <dbReference type="SAM" id="MobiDB-lite"/>
    </source>
</evidence>
<feature type="compositionally biased region" description="Basic and acidic residues" evidence="1">
    <location>
        <begin position="1"/>
        <end position="17"/>
    </location>
</feature>
<feature type="region of interest" description="Disordered" evidence="1">
    <location>
        <begin position="1"/>
        <end position="62"/>
    </location>
</feature>
<organism evidence="2 3">
    <name type="scientific">Paenactinomyces guangxiensis</name>
    <dbReference type="NCBI Taxonomy" id="1490290"/>
    <lineage>
        <taxon>Bacteria</taxon>
        <taxon>Bacillati</taxon>
        <taxon>Bacillota</taxon>
        <taxon>Bacilli</taxon>
        <taxon>Bacillales</taxon>
        <taxon>Thermoactinomycetaceae</taxon>
        <taxon>Paenactinomyces</taxon>
    </lineage>
</organism>
<dbReference type="AlphaFoldDB" id="A0A7W1WRL4"/>
<accession>A0A7W1WRL4</accession>
<dbReference type="EMBL" id="JACEIQ010000009">
    <property type="protein sequence ID" value="MBA4494787.1"/>
    <property type="molecule type" value="Genomic_DNA"/>
</dbReference>
<evidence type="ECO:0000313" key="2">
    <source>
        <dbReference type="EMBL" id="MBA4494787.1"/>
    </source>
</evidence>
<gene>
    <name evidence="2" type="ORF">H1191_10765</name>
</gene>
<comment type="caution">
    <text evidence="2">The sequence shown here is derived from an EMBL/GenBank/DDBJ whole genome shotgun (WGS) entry which is preliminary data.</text>
</comment>
<sequence>MENKQTDQIKPDTKKYAGPDLSFSAGSPKQHKTRITNRPHTIPEDKLPPGAVDIRQVKEDHS</sequence>
<keyword evidence="3" id="KW-1185">Reference proteome</keyword>
<dbReference type="RefSeq" id="WP_181752020.1">
    <property type="nucleotide sequence ID" value="NZ_JACEIQ010000009.1"/>
</dbReference>
<protein>
    <submittedName>
        <fullName evidence="2">Uncharacterized protein</fullName>
    </submittedName>
</protein>
<dbReference type="Proteomes" id="UP000535491">
    <property type="component" value="Unassembled WGS sequence"/>
</dbReference>
<reference evidence="2 3" key="1">
    <citation type="submission" date="2020-07" db="EMBL/GenBank/DDBJ databases">
        <authorList>
            <person name="Feng H."/>
        </authorList>
    </citation>
    <scope>NUCLEOTIDE SEQUENCE [LARGE SCALE GENOMIC DNA]</scope>
    <source>
        <strain evidence="3">s-10</strain>
    </source>
</reference>